<dbReference type="InterPro" id="IPR010297">
    <property type="entry name" value="DUF900_hydrolase"/>
</dbReference>
<sequence length="401" mass="44517">MCKRNIVIFRQQFVAPSQHTARTAPKPIQTEMQETLRFFCSCLTIASLVASPCSHAAEAVAVDVIHSVSDDSVLDDSVLDDSVLDDVTLPHSESVLPVDVEGACPSDESVAQDRIWLISTRGISRSVCCADFEQPQFSVSRLSSNGCQTPSSMDEYLGGLLPERPVVVYVHGYRFTSCEAIRRGLRIHREIACRRSAGPVDWVIWSWPSAKEKFISHDIREKAKFTDTQGLYLAWLLKQHLRSGVPSTLIGYSFGGRVVTGSLHALAGGSLGGRSLPCEPIVNARIDVGLVAPAIEKDWLAPNDYHALATSNIDQLLLLYNQKDSVLKRYWLIDKVRGTMAIGFGRLQSFAPRTDGSRIWLRARECSSWIGHTHDELDYYERPCSAGCEMAQLVEDAWLIH</sequence>
<dbReference type="SUPFAM" id="SSF53474">
    <property type="entry name" value="alpha/beta-Hydrolases"/>
    <property type="match status" value="1"/>
</dbReference>
<reference evidence="1 2" key="1">
    <citation type="submission" date="2024-02" db="EMBL/GenBank/DDBJ databases">
        <title>Rhodopirellula caenicola NBRC 110016.</title>
        <authorList>
            <person name="Ichikawa N."/>
            <person name="Katano-Makiyama Y."/>
            <person name="Hidaka K."/>
        </authorList>
    </citation>
    <scope>NUCLEOTIDE SEQUENCE [LARGE SCALE GENOMIC DNA]</scope>
    <source>
        <strain evidence="1 2">NBRC 110016</strain>
    </source>
</reference>
<proteinExistence type="predicted"/>
<dbReference type="Proteomes" id="UP001416858">
    <property type="component" value="Unassembled WGS sequence"/>
</dbReference>
<dbReference type="InterPro" id="IPR029058">
    <property type="entry name" value="AB_hydrolase_fold"/>
</dbReference>
<organism evidence="1 2">
    <name type="scientific">Novipirellula caenicola</name>
    <dbReference type="NCBI Taxonomy" id="1536901"/>
    <lineage>
        <taxon>Bacteria</taxon>
        <taxon>Pseudomonadati</taxon>
        <taxon>Planctomycetota</taxon>
        <taxon>Planctomycetia</taxon>
        <taxon>Pirellulales</taxon>
        <taxon>Pirellulaceae</taxon>
        <taxon>Novipirellula</taxon>
    </lineage>
</organism>
<evidence type="ECO:0000313" key="2">
    <source>
        <dbReference type="Proteomes" id="UP001416858"/>
    </source>
</evidence>
<protein>
    <recommendedName>
        <fullName evidence="3">Alpha/beta hydrolase family protein</fullName>
    </recommendedName>
</protein>
<name>A0ABP9VN79_9BACT</name>
<dbReference type="Pfam" id="PF05990">
    <property type="entry name" value="DUF900"/>
    <property type="match status" value="1"/>
</dbReference>
<evidence type="ECO:0008006" key="3">
    <source>
        <dbReference type="Google" id="ProtNLM"/>
    </source>
</evidence>
<comment type="caution">
    <text evidence="1">The sequence shown here is derived from an EMBL/GenBank/DDBJ whole genome shotgun (WGS) entry which is preliminary data.</text>
</comment>
<gene>
    <name evidence="1" type="ORF">Rcae01_00618</name>
</gene>
<keyword evidence="2" id="KW-1185">Reference proteome</keyword>
<evidence type="ECO:0000313" key="1">
    <source>
        <dbReference type="EMBL" id="GAA5505177.1"/>
    </source>
</evidence>
<dbReference type="EMBL" id="BAABRO010000001">
    <property type="protein sequence ID" value="GAA5505177.1"/>
    <property type="molecule type" value="Genomic_DNA"/>
</dbReference>
<accession>A0ABP9VN79</accession>